<proteinExistence type="inferred from homology"/>
<organism evidence="6 7">
    <name type="scientific">Fragilariopsis cylindrus CCMP1102</name>
    <dbReference type="NCBI Taxonomy" id="635003"/>
    <lineage>
        <taxon>Eukaryota</taxon>
        <taxon>Sar</taxon>
        <taxon>Stramenopiles</taxon>
        <taxon>Ochrophyta</taxon>
        <taxon>Bacillariophyta</taxon>
        <taxon>Bacillariophyceae</taxon>
        <taxon>Bacillariophycidae</taxon>
        <taxon>Bacillariales</taxon>
        <taxon>Bacillariaceae</taxon>
        <taxon>Fragilariopsis</taxon>
    </lineage>
</organism>
<feature type="compositionally biased region" description="Polar residues" evidence="3">
    <location>
        <begin position="1"/>
        <end position="12"/>
    </location>
</feature>
<feature type="region of interest" description="Disordered" evidence="3">
    <location>
        <begin position="1"/>
        <end position="48"/>
    </location>
</feature>
<dbReference type="InterPro" id="IPR029344">
    <property type="entry name" value="SLBP_RNA_bind"/>
</dbReference>
<evidence type="ECO:0000256" key="2">
    <source>
        <dbReference type="ARBA" id="ARBA00022884"/>
    </source>
</evidence>
<dbReference type="PANTHER" id="PTHR17408">
    <property type="entry name" value="HISTONE RNA HAIRPIN-BINDING PROTEIN"/>
    <property type="match status" value="1"/>
</dbReference>
<dbReference type="InParanoid" id="A0A1E7FB80"/>
<dbReference type="Gene3D" id="1.10.8.1120">
    <property type="entry name" value="Histone RNA hairpin-binding protein RNA-binding domain"/>
    <property type="match status" value="1"/>
</dbReference>
<keyword evidence="4" id="KW-1133">Transmembrane helix</keyword>
<sequence>MGTTADSNPNNLSQKSSLSSSSSSSSRMSQTAQQSLSKKPTYQKVGKTSLKKIKFHSKSCEDASKQERVFNKLDTKNPQHAHKIQQRRKVIGKGKNTVGYDIYCSKVPKEKRQKRSMVTPSTPDHTLDIPNKKWLGMIKSWYVAFYLSFIIILLLLRRRINRSY</sequence>
<dbReference type="OrthoDB" id="265795at2759"/>
<feature type="compositionally biased region" description="Low complexity" evidence="3">
    <location>
        <begin position="13"/>
        <end position="35"/>
    </location>
</feature>
<protein>
    <recommendedName>
        <fullName evidence="5">Histone RNA hairpin-binding protein RNA-binding domain-containing protein</fullName>
    </recommendedName>
</protein>
<evidence type="ECO:0000313" key="6">
    <source>
        <dbReference type="EMBL" id="OEU15414.1"/>
    </source>
</evidence>
<dbReference type="GO" id="GO:0071207">
    <property type="term" value="F:histone pre-mRNA stem-loop binding"/>
    <property type="evidence" value="ECO:0007669"/>
    <property type="project" value="TreeGrafter"/>
</dbReference>
<feature type="domain" description="Histone RNA hairpin-binding protein RNA-binding" evidence="5">
    <location>
        <begin position="80"/>
        <end position="143"/>
    </location>
</feature>
<dbReference type="PANTHER" id="PTHR17408:SF0">
    <property type="entry name" value="HISTONE RNA HAIRPIN-BINDING PROTEIN"/>
    <property type="match status" value="1"/>
</dbReference>
<dbReference type="GO" id="GO:0003729">
    <property type="term" value="F:mRNA binding"/>
    <property type="evidence" value="ECO:0007669"/>
    <property type="project" value="InterPro"/>
</dbReference>
<dbReference type="Proteomes" id="UP000095751">
    <property type="component" value="Unassembled WGS sequence"/>
</dbReference>
<dbReference type="GO" id="GO:0006398">
    <property type="term" value="P:mRNA 3'-end processing by stem-loop binding and cleavage"/>
    <property type="evidence" value="ECO:0007669"/>
    <property type="project" value="TreeGrafter"/>
</dbReference>
<dbReference type="InterPro" id="IPR026502">
    <property type="entry name" value="SLBP1/SLBP2"/>
</dbReference>
<dbReference type="Pfam" id="PF15247">
    <property type="entry name" value="SLBP_RNA_bind"/>
    <property type="match status" value="1"/>
</dbReference>
<evidence type="ECO:0000256" key="4">
    <source>
        <dbReference type="SAM" id="Phobius"/>
    </source>
</evidence>
<evidence type="ECO:0000256" key="1">
    <source>
        <dbReference type="ARBA" id="ARBA00006151"/>
    </source>
</evidence>
<dbReference type="GO" id="GO:0051028">
    <property type="term" value="P:mRNA transport"/>
    <property type="evidence" value="ECO:0007669"/>
    <property type="project" value="TreeGrafter"/>
</dbReference>
<feature type="transmembrane region" description="Helical" evidence="4">
    <location>
        <begin position="134"/>
        <end position="156"/>
    </location>
</feature>
<accession>A0A1E7FB80</accession>
<comment type="similarity">
    <text evidence="1">Belongs to the SLBP family.</text>
</comment>
<dbReference type="EMBL" id="KV784359">
    <property type="protein sequence ID" value="OEU15414.1"/>
    <property type="molecule type" value="Genomic_DNA"/>
</dbReference>
<keyword evidence="4" id="KW-0472">Membrane</keyword>
<evidence type="ECO:0000256" key="3">
    <source>
        <dbReference type="SAM" id="MobiDB-lite"/>
    </source>
</evidence>
<dbReference type="GO" id="GO:0071204">
    <property type="term" value="C:histone pre-mRNA 3'end processing complex"/>
    <property type="evidence" value="ECO:0007669"/>
    <property type="project" value="TreeGrafter"/>
</dbReference>
<keyword evidence="7" id="KW-1185">Reference proteome</keyword>
<evidence type="ECO:0000259" key="5">
    <source>
        <dbReference type="Pfam" id="PF15247"/>
    </source>
</evidence>
<name>A0A1E7FB80_9STRA</name>
<reference evidence="6 7" key="1">
    <citation type="submission" date="2016-09" db="EMBL/GenBank/DDBJ databases">
        <title>Extensive genetic diversity and differential bi-allelic expression allows diatom success in the polar Southern Ocean.</title>
        <authorList>
            <consortium name="DOE Joint Genome Institute"/>
            <person name="Mock T."/>
            <person name="Otillar R.P."/>
            <person name="Strauss J."/>
            <person name="Dupont C."/>
            <person name="Frickenhaus S."/>
            <person name="Maumus F."/>
            <person name="Mcmullan M."/>
            <person name="Sanges R."/>
            <person name="Schmutz J."/>
            <person name="Toseland A."/>
            <person name="Valas R."/>
            <person name="Veluchamy A."/>
            <person name="Ward B.J."/>
            <person name="Allen A."/>
            <person name="Barry K."/>
            <person name="Falciatore A."/>
            <person name="Ferrante M."/>
            <person name="Fortunato A.E."/>
            <person name="Gloeckner G."/>
            <person name="Gruber A."/>
            <person name="Hipkin R."/>
            <person name="Janech M."/>
            <person name="Kroth P."/>
            <person name="Leese F."/>
            <person name="Lindquist E."/>
            <person name="Lyon B.R."/>
            <person name="Martin J."/>
            <person name="Mayer C."/>
            <person name="Parker M."/>
            <person name="Quesneville H."/>
            <person name="Raymond J."/>
            <person name="Uhlig C."/>
            <person name="Valentin K.U."/>
            <person name="Worden A.Z."/>
            <person name="Armbrust E.V."/>
            <person name="Bowler C."/>
            <person name="Green B."/>
            <person name="Moulton V."/>
            <person name="Van Oosterhout C."/>
            <person name="Grigoriev I."/>
        </authorList>
    </citation>
    <scope>NUCLEOTIDE SEQUENCE [LARGE SCALE GENOMIC DNA]</scope>
    <source>
        <strain evidence="6 7">CCMP1102</strain>
    </source>
</reference>
<gene>
    <name evidence="6" type="ORF">FRACYDRAFT_269351</name>
</gene>
<dbReference type="GO" id="GO:0005737">
    <property type="term" value="C:cytoplasm"/>
    <property type="evidence" value="ECO:0007669"/>
    <property type="project" value="TreeGrafter"/>
</dbReference>
<keyword evidence="2" id="KW-0694">RNA-binding</keyword>
<dbReference type="KEGG" id="fcy:FRACYDRAFT_269351"/>
<dbReference type="InterPro" id="IPR038294">
    <property type="entry name" value="SLBP_RNA_bind_sf"/>
</dbReference>
<evidence type="ECO:0000313" key="7">
    <source>
        <dbReference type="Proteomes" id="UP000095751"/>
    </source>
</evidence>
<dbReference type="AlphaFoldDB" id="A0A1E7FB80"/>
<feature type="non-terminal residue" evidence="6">
    <location>
        <position position="164"/>
    </location>
</feature>
<keyword evidence="4" id="KW-0812">Transmembrane</keyword>